<feature type="region of interest" description="Disordered" evidence="1">
    <location>
        <begin position="68"/>
        <end position="101"/>
    </location>
</feature>
<reference evidence="2 3" key="1">
    <citation type="journal article" date="2024" name="IMA Fungus">
        <title>Apiospora arundinis, a panoply of carbohydrate-active enzymes and secondary metabolites.</title>
        <authorList>
            <person name="Sorensen T."/>
            <person name="Petersen C."/>
            <person name="Muurmann A.T."/>
            <person name="Christiansen J.V."/>
            <person name="Brundto M.L."/>
            <person name="Overgaard C.K."/>
            <person name="Boysen A.T."/>
            <person name="Wollenberg R.D."/>
            <person name="Larsen T.O."/>
            <person name="Sorensen J.L."/>
            <person name="Nielsen K.L."/>
            <person name="Sondergaard T.E."/>
        </authorList>
    </citation>
    <scope>NUCLEOTIDE SEQUENCE [LARGE SCALE GENOMIC DNA]</scope>
    <source>
        <strain evidence="2 3">AAU 773</strain>
    </source>
</reference>
<dbReference type="EMBL" id="JAPCWZ010000004">
    <property type="protein sequence ID" value="KAK8867649.1"/>
    <property type="molecule type" value="Genomic_DNA"/>
</dbReference>
<evidence type="ECO:0000256" key="1">
    <source>
        <dbReference type="SAM" id="MobiDB-lite"/>
    </source>
</evidence>
<feature type="region of interest" description="Disordered" evidence="1">
    <location>
        <begin position="115"/>
        <end position="139"/>
    </location>
</feature>
<feature type="region of interest" description="Disordered" evidence="1">
    <location>
        <begin position="1"/>
        <end position="41"/>
    </location>
</feature>
<dbReference type="Proteomes" id="UP001390339">
    <property type="component" value="Unassembled WGS sequence"/>
</dbReference>
<accession>A0ABR2IS29</accession>
<gene>
    <name evidence="2" type="ORF">PGQ11_006227</name>
</gene>
<feature type="compositionally biased region" description="Basic and acidic residues" evidence="1">
    <location>
        <begin position="14"/>
        <end position="27"/>
    </location>
</feature>
<organism evidence="2 3">
    <name type="scientific">Apiospora arundinis</name>
    <dbReference type="NCBI Taxonomy" id="335852"/>
    <lineage>
        <taxon>Eukaryota</taxon>
        <taxon>Fungi</taxon>
        <taxon>Dikarya</taxon>
        <taxon>Ascomycota</taxon>
        <taxon>Pezizomycotina</taxon>
        <taxon>Sordariomycetes</taxon>
        <taxon>Xylariomycetidae</taxon>
        <taxon>Amphisphaeriales</taxon>
        <taxon>Apiosporaceae</taxon>
        <taxon>Apiospora</taxon>
    </lineage>
</organism>
<sequence length="139" mass="15670">MGTKGLGLSSISEAPEKPHEQEVEKKSHTTAPSPAKDEVNGDMRLAWMFVQGWRQRLLRGEKLVEKHRTECPGEDDEHEHVKHSVPSDGGSSVSPSRSSRRLSYGTLGSIMVIEGKNPAEQRMKKDRSVWRDKSVHWDL</sequence>
<evidence type="ECO:0000313" key="3">
    <source>
        <dbReference type="Proteomes" id="UP001390339"/>
    </source>
</evidence>
<comment type="caution">
    <text evidence="2">The sequence shown here is derived from an EMBL/GenBank/DDBJ whole genome shotgun (WGS) entry which is preliminary data.</text>
</comment>
<feature type="compositionally biased region" description="Low complexity" evidence="1">
    <location>
        <begin position="84"/>
        <end position="101"/>
    </location>
</feature>
<proteinExistence type="predicted"/>
<protein>
    <submittedName>
        <fullName evidence="2">Uncharacterized protein</fullName>
    </submittedName>
</protein>
<name>A0ABR2IS29_9PEZI</name>
<keyword evidence="3" id="KW-1185">Reference proteome</keyword>
<feature type="compositionally biased region" description="Basic and acidic residues" evidence="1">
    <location>
        <begin position="117"/>
        <end position="139"/>
    </location>
</feature>
<evidence type="ECO:0000313" key="2">
    <source>
        <dbReference type="EMBL" id="KAK8867649.1"/>
    </source>
</evidence>